<accession>A0ABD5PRC0</accession>
<comment type="caution">
    <text evidence="1">The sequence shown here is derived from an EMBL/GenBank/DDBJ whole genome shotgun (WGS) entry which is preliminary data.</text>
</comment>
<sequence length="313" mass="32409">MTTRRSFVGAMAGFAGGALGLVDRVRATGTRRRDRSRGRRTVRSGTTIAGTATRSAVRAARVPDGLGPHVNAIEERVPAVGLDQCDGITGTATVSAGRLLAATAVATGSIETDAVRREYRTRRGVTGETRNGTERFVTDDGLAIAPIDGSLVVSYAADGAEAALARLDATLDTRAGRPASIARQGGTALESVLGGDAVVTADLGDGTRRRLRNRLDGAVGPLPTVVGAADELGMAVEIQSTGRTNVTYGIVADPARLSIDTVRSVIREAETGPETVRDVRLRHSDRIILVDAAVALDDAVAAHAEAIGLDRQG</sequence>
<dbReference type="AlphaFoldDB" id="A0ABD5PRC0"/>
<evidence type="ECO:0000313" key="2">
    <source>
        <dbReference type="Proteomes" id="UP001595898"/>
    </source>
</evidence>
<proteinExistence type="predicted"/>
<keyword evidence="2" id="KW-1185">Reference proteome</keyword>
<dbReference type="RefSeq" id="WP_250140293.1">
    <property type="nucleotide sequence ID" value="NZ_JALIQP010000002.1"/>
</dbReference>
<name>A0ABD5PRC0_9EURY</name>
<dbReference type="PROSITE" id="PS51318">
    <property type="entry name" value="TAT"/>
    <property type="match status" value="1"/>
</dbReference>
<dbReference type="Proteomes" id="UP001595898">
    <property type="component" value="Unassembled WGS sequence"/>
</dbReference>
<dbReference type="EMBL" id="JBHSFA010000007">
    <property type="protein sequence ID" value="MFC4543022.1"/>
    <property type="molecule type" value="Genomic_DNA"/>
</dbReference>
<dbReference type="InterPro" id="IPR006311">
    <property type="entry name" value="TAT_signal"/>
</dbReference>
<reference evidence="1 2" key="1">
    <citation type="journal article" date="2019" name="Int. J. Syst. Evol. Microbiol.">
        <title>The Global Catalogue of Microorganisms (GCM) 10K type strain sequencing project: providing services to taxonomists for standard genome sequencing and annotation.</title>
        <authorList>
            <consortium name="The Broad Institute Genomics Platform"/>
            <consortium name="The Broad Institute Genome Sequencing Center for Infectious Disease"/>
            <person name="Wu L."/>
            <person name="Ma J."/>
        </authorList>
    </citation>
    <scope>NUCLEOTIDE SEQUENCE [LARGE SCALE GENOMIC DNA]</scope>
    <source>
        <strain evidence="1 2">WLHS5</strain>
    </source>
</reference>
<evidence type="ECO:0000313" key="1">
    <source>
        <dbReference type="EMBL" id="MFC4543022.1"/>
    </source>
</evidence>
<gene>
    <name evidence="1" type="ORF">ACFO5R_13925</name>
</gene>
<organism evidence="1 2">
    <name type="scientific">Halosolutus amylolyticus</name>
    <dbReference type="NCBI Taxonomy" id="2932267"/>
    <lineage>
        <taxon>Archaea</taxon>
        <taxon>Methanobacteriati</taxon>
        <taxon>Methanobacteriota</taxon>
        <taxon>Stenosarchaea group</taxon>
        <taxon>Halobacteria</taxon>
        <taxon>Halobacteriales</taxon>
        <taxon>Natrialbaceae</taxon>
        <taxon>Halosolutus</taxon>
    </lineage>
</organism>
<protein>
    <submittedName>
        <fullName evidence="1">Uncharacterized protein</fullName>
    </submittedName>
</protein>